<name>A0A3A4MLV3_9STRE</name>
<evidence type="ECO:0000313" key="4">
    <source>
        <dbReference type="Proteomes" id="UP000265600"/>
    </source>
</evidence>
<dbReference type="EMBL" id="PTTJ01000145">
    <property type="protein sequence ID" value="RJP07722.1"/>
    <property type="molecule type" value="Genomic_DNA"/>
</dbReference>
<evidence type="ECO:0000313" key="3">
    <source>
        <dbReference type="EMBL" id="RJP77411.1"/>
    </source>
</evidence>
<dbReference type="Proteomes" id="UP000265600">
    <property type="component" value="Unassembled WGS sequence"/>
</dbReference>
<dbReference type="EMBL" id="JACSZI010000037">
    <property type="protein sequence ID" value="MBF9674010.1"/>
    <property type="molecule type" value="Genomic_DNA"/>
</dbReference>
<dbReference type="InterPro" id="IPR023204">
    <property type="entry name" value="SP1917_dom_sf"/>
</dbReference>
<sequence length="120" mass="13666">MSQKLYNMKFVAVYLALLAKVERKGGRAESVHQVTSWLTGYEVSDILTCLNKDLTDGDFFRQAPSYAPERIAITGKICGVSIEEIDDPLLQEIRRLDKLVDWLAKGKTSQQVLEKYEKLK</sequence>
<dbReference type="Gene3D" id="1.10.8.290">
    <property type="entry name" value="uncharacterized protein sp1917 domain"/>
    <property type="match status" value="1"/>
</dbReference>
<protein>
    <submittedName>
        <fullName evidence="2">DUF2200 domain-containing protein</fullName>
    </submittedName>
    <submittedName>
        <fullName evidence="1">DUF2200 family protein</fullName>
    </submittedName>
</protein>
<organism evidence="2 4">
    <name type="scientific">Streptococcus pseudopneumoniae</name>
    <dbReference type="NCBI Taxonomy" id="257758"/>
    <lineage>
        <taxon>Bacteria</taxon>
        <taxon>Bacillati</taxon>
        <taxon>Bacillota</taxon>
        <taxon>Bacilli</taxon>
        <taxon>Lactobacillales</taxon>
        <taxon>Streptococcaceae</taxon>
        <taxon>Streptococcus</taxon>
    </lineage>
</organism>
<dbReference type="GeneID" id="45219145"/>
<proteinExistence type="predicted"/>
<dbReference type="Proteomes" id="UP000743672">
    <property type="component" value="Unassembled WGS sequence"/>
</dbReference>
<comment type="caution">
    <text evidence="2">The sequence shown here is derived from an EMBL/GenBank/DDBJ whole genome shotgun (WGS) entry which is preliminary data.</text>
</comment>
<evidence type="ECO:0000313" key="5">
    <source>
        <dbReference type="Proteomes" id="UP000266144"/>
    </source>
</evidence>
<evidence type="ECO:0000313" key="2">
    <source>
        <dbReference type="EMBL" id="RJP07722.1"/>
    </source>
</evidence>
<accession>A0A3A4MLV3</accession>
<reference evidence="1" key="3">
    <citation type="journal article" date="2020" name="J. Clin. Microbiol.">
        <title>Streptococcus pseudopneumoniae: Use of whole genome sequences to validate methods used for identification.</title>
        <authorList>
            <person name="Jensen C.S."/>
            <person name="Iversen K.H."/>
            <person name="Dargis R."/>
            <person name="Shewmaker P."/>
            <person name="Rasmussen S."/>
            <person name="Christensen J.J."/>
            <person name="Nielsen X.C."/>
        </authorList>
    </citation>
    <scope>NUCLEOTIDE SEQUENCE</scope>
    <source>
        <strain evidence="1">256-03</strain>
    </source>
</reference>
<dbReference type="AlphaFoldDB" id="A0A3A4MLV3"/>
<dbReference type="OMA" id="VYPHYVT"/>
<evidence type="ECO:0000313" key="1">
    <source>
        <dbReference type="EMBL" id="MBF9674010.1"/>
    </source>
</evidence>
<dbReference type="EMBL" id="PTQV01000109">
    <property type="protein sequence ID" value="RJP77411.1"/>
    <property type="molecule type" value="Genomic_DNA"/>
</dbReference>
<dbReference type="RefSeq" id="WP_000078815.1">
    <property type="nucleotide sequence ID" value="NZ_JACSYP010000013.1"/>
</dbReference>
<reference evidence="2" key="1">
    <citation type="submission" date="2018-02" db="EMBL/GenBank/DDBJ databases">
        <authorList>
            <person name="Cohen D.B."/>
            <person name="Kent A.D."/>
        </authorList>
    </citation>
    <scope>NUCLEOTIDE SEQUENCE</scope>
    <source>
        <strain evidence="2">Spain3473</strain>
        <strain evidence="3">Spain939</strain>
    </source>
</reference>
<dbReference type="PIRSF" id="PIRSF033199">
    <property type="entry name" value="UCP033199"/>
    <property type="match status" value="1"/>
</dbReference>
<dbReference type="Proteomes" id="UP000266144">
    <property type="component" value="Unassembled WGS sequence"/>
</dbReference>
<reference evidence="4 5" key="2">
    <citation type="submission" date="2018-02" db="EMBL/GenBank/DDBJ databases">
        <authorList>
            <person name="Handem S."/>
        </authorList>
    </citation>
    <scope>NUCLEOTIDE SEQUENCE [LARGE SCALE GENOMIC DNA]</scope>
    <source>
        <strain evidence="4">Spain3473</strain>
        <strain evidence="5">Spain939</strain>
    </source>
</reference>
<gene>
    <name evidence="3" type="ORF">C5O68_12070</name>
    <name evidence="2" type="ORF">C5O69_11490</name>
    <name evidence="1" type="ORF">IAI20_07950</name>
</gene>
<dbReference type="InterPro" id="IPR014580">
    <property type="entry name" value="UCP033199"/>
</dbReference>
<dbReference type="Pfam" id="PF09966">
    <property type="entry name" value="DUF2200"/>
    <property type="match status" value="1"/>
</dbReference>